<dbReference type="Proteomes" id="UP000887569">
    <property type="component" value="Unplaced"/>
</dbReference>
<dbReference type="AlphaFoldDB" id="A0A915AH63"/>
<accession>A0A915AH63</accession>
<evidence type="ECO:0000256" key="1">
    <source>
        <dbReference type="SAM" id="MobiDB-lite"/>
    </source>
</evidence>
<sequence>MSADLPAEHYSFLRQRIKAFVECDCVDVLCAVSSSLTCGARGCVDSDAGSNHHEGHEVVPFPSVAGQD</sequence>
<dbReference type="WBParaSite" id="PgR007_g008_t01">
    <property type="protein sequence ID" value="PgR007_g008_t01"/>
    <property type="gene ID" value="PgR007_g008"/>
</dbReference>
<reference evidence="3" key="1">
    <citation type="submission" date="2022-11" db="UniProtKB">
        <authorList>
            <consortium name="WormBaseParasite"/>
        </authorList>
    </citation>
    <scope>IDENTIFICATION</scope>
</reference>
<proteinExistence type="predicted"/>
<name>A0A915AH63_PARUN</name>
<protein>
    <submittedName>
        <fullName evidence="3">Uncharacterized protein</fullName>
    </submittedName>
</protein>
<keyword evidence="2" id="KW-1185">Reference proteome</keyword>
<evidence type="ECO:0000313" key="2">
    <source>
        <dbReference type="Proteomes" id="UP000887569"/>
    </source>
</evidence>
<feature type="region of interest" description="Disordered" evidence="1">
    <location>
        <begin position="49"/>
        <end position="68"/>
    </location>
</feature>
<organism evidence="2 3">
    <name type="scientific">Parascaris univalens</name>
    <name type="common">Nematode worm</name>
    <dbReference type="NCBI Taxonomy" id="6257"/>
    <lineage>
        <taxon>Eukaryota</taxon>
        <taxon>Metazoa</taxon>
        <taxon>Ecdysozoa</taxon>
        <taxon>Nematoda</taxon>
        <taxon>Chromadorea</taxon>
        <taxon>Rhabditida</taxon>
        <taxon>Spirurina</taxon>
        <taxon>Ascaridomorpha</taxon>
        <taxon>Ascaridoidea</taxon>
        <taxon>Ascarididae</taxon>
        <taxon>Parascaris</taxon>
    </lineage>
</organism>
<evidence type="ECO:0000313" key="3">
    <source>
        <dbReference type="WBParaSite" id="PgR007_g008_t01"/>
    </source>
</evidence>